<dbReference type="KEGG" id="ddd:Dda3937_01909"/>
<keyword evidence="2" id="KW-1185">Reference proteome</keyword>
<dbReference type="STRING" id="198628.Dda3937_01909"/>
<evidence type="ECO:0000313" key="2">
    <source>
        <dbReference type="Proteomes" id="UP000006859"/>
    </source>
</evidence>
<name>E0SCG3_DICD3</name>
<organism evidence="1 2">
    <name type="scientific">Dickeya dadantii (strain 3937)</name>
    <name type="common">Erwinia chrysanthemi (strain 3937)</name>
    <dbReference type="NCBI Taxonomy" id="198628"/>
    <lineage>
        <taxon>Bacteria</taxon>
        <taxon>Pseudomonadati</taxon>
        <taxon>Pseudomonadota</taxon>
        <taxon>Gammaproteobacteria</taxon>
        <taxon>Enterobacterales</taxon>
        <taxon>Pectobacteriaceae</taxon>
        <taxon>Dickeya</taxon>
    </lineage>
</organism>
<dbReference type="AlphaFoldDB" id="E0SCG3"/>
<accession>E0SCG3</accession>
<dbReference type="EMBL" id="CP002038">
    <property type="protein sequence ID" value="ADM97313.1"/>
    <property type="molecule type" value="Genomic_DNA"/>
</dbReference>
<reference evidence="1 2" key="1">
    <citation type="journal article" date="2011" name="J. Bacteriol.">
        <title>Genome sequence of the plant-pathogenic bacterium Dickeya dadantii 3937.</title>
        <authorList>
            <person name="Glasner J.D."/>
            <person name="Yang C.H."/>
            <person name="Reverchon S."/>
            <person name="Hugouvieux-Cotte-Pattat N."/>
            <person name="Condemine G."/>
            <person name="Bohin J.P."/>
            <person name="Van Gijsegem F."/>
            <person name="Yang S."/>
            <person name="Franza T."/>
            <person name="Expert D."/>
            <person name="Plunkett G. III"/>
            <person name="San Francisco M.J."/>
            <person name="Charkowski A.O."/>
            <person name="Py B."/>
            <person name="Bell K."/>
            <person name="Rauscher L."/>
            <person name="Rodriguez-Palenzuela P."/>
            <person name="Toussaint A."/>
            <person name="Holeva M.C."/>
            <person name="He S.Y."/>
            <person name="Douet V."/>
            <person name="Boccara M."/>
            <person name="Blanco C."/>
            <person name="Toth I."/>
            <person name="Anderson B.D."/>
            <person name="Biehl B.S."/>
            <person name="Mau B."/>
            <person name="Flynn S.M."/>
            <person name="Barras F."/>
            <person name="Lindeberg M."/>
            <person name="Birch P.R."/>
            <person name="Tsuyumu S."/>
            <person name="Shi X."/>
            <person name="Hibbing M."/>
            <person name="Yap M.N."/>
            <person name="Carpentier M."/>
            <person name="Dassa E."/>
            <person name="Umehara M."/>
            <person name="Kim J.F."/>
            <person name="Rusch M."/>
            <person name="Soni P."/>
            <person name="Mayhew G.F."/>
            <person name="Fouts D.E."/>
            <person name="Gill S.R."/>
            <person name="Blattner F.R."/>
            <person name="Keen N.T."/>
            <person name="Perna N.T."/>
        </authorList>
    </citation>
    <scope>NUCLEOTIDE SEQUENCE [LARGE SCALE GENOMIC DNA]</scope>
    <source>
        <strain evidence="1 2">3937</strain>
    </source>
</reference>
<protein>
    <submittedName>
        <fullName evidence="1">Uncharacterized protein</fullName>
    </submittedName>
</protein>
<dbReference type="HOGENOM" id="CLU_3098224_0_0_6"/>
<dbReference type="Proteomes" id="UP000006859">
    <property type="component" value="Chromosome"/>
</dbReference>
<gene>
    <name evidence="1" type="ordered locus">Dda3937_01909</name>
</gene>
<sequence length="51" mass="5748">MQENRKRVNPDELTQVSDVGERQIGVSRFERSQHTCNVKYGGYNAAAVPVI</sequence>
<proteinExistence type="predicted"/>
<evidence type="ECO:0000313" key="1">
    <source>
        <dbReference type="EMBL" id="ADM97313.1"/>
    </source>
</evidence>